<dbReference type="InterPro" id="IPR012902">
    <property type="entry name" value="N_methyl_site"/>
</dbReference>
<evidence type="ECO:0000256" key="6">
    <source>
        <dbReference type="ARBA" id="ARBA00022692"/>
    </source>
</evidence>
<evidence type="ECO:0000256" key="8">
    <source>
        <dbReference type="ARBA" id="ARBA00023136"/>
    </source>
</evidence>
<dbReference type="Pfam" id="PF12019">
    <property type="entry name" value="GspH"/>
    <property type="match status" value="1"/>
</dbReference>
<dbReference type="NCBIfam" id="TIGR02532">
    <property type="entry name" value="IV_pilin_GFxxxE"/>
    <property type="match status" value="1"/>
</dbReference>
<dbReference type="GO" id="GO:0015628">
    <property type="term" value="P:protein secretion by the type II secretion system"/>
    <property type="evidence" value="ECO:0007669"/>
    <property type="project" value="InterPro"/>
</dbReference>
<dbReference type="Pfam" id="PF07963">
    <property type="entry name" value="N_methyl"/>
    <property type="match status" value="1"/>
</dbReference>
<feature type="transmembrane region" description="Helical" evidence="11">
    <location>
        <begin position="31"/>
        <end position="49"/>
    </location>
</feature>
<name>A0A1H3HGV3_9GAMM</name>
<dbReference type="AlphaFoldDB" id="A0A1H3HGV3"/>
<dbReference type="GO" id="GO:0005886">
    <property type="term" value="C:plasma membrane"/>
    <property type="evidence" value="ECO:0007669"/>
    <property type="project" value="UniProtKB-SubCell"/>
</dbReference>
<evidence type="ECO:0000256" key="5">
    <source>
        <dbReference type="ARBA" id="ARBA00022519"/>
    </source>
</evidence>
<evidence type="ECO:0000256" key="1">
    <source>
        <dbReference type="ARBA" id="ARBA00004377"/>
    </source>
</evidence>
<dbReference type="InterPro" id="IPR045584">
    <property type="entry name" value="Pilin-like"/>
</dbReference>
<comment type="similarity">
    <text evidence="9">Belongs to the GSP H family.</text>
</comment>
<keyword evidence="14" id="KW-1185">Reference proteome</keyword>
<keyword evidence="7 11" id="KW-1133">Transmembrane helix</keyword>
<protein>
    <recommendedName>
        <fullName evidence="2">Type II secretion system protein H</fullName>
    </recommendedName>
    <alternativeName>
        <fullName evidence="10">General secretion pathway protein H</fullName>
    </alternativeName>
</protein>
<keyword evidence="5" id="KW-0997">Cell inner membrane</keyword>
<dbReference type="GO" id="GO:0015627">
    <property type="term" value="C:type II protein secretion system complex"/>
    <property type="evidence" value="ECO:0007669"/>
    <property type="project" value="InterPro"/>
</dbReference>
<dbReference type="STRING" id="574349.SAMN05443545_11213"/>
<dbReference type="PROSITE" id="PS00409">
    <property type="entry name" value="PROKAR_NTER_METHYL"/>
    <property type="match status" value="1"/>
</dbReference>
<evidence type="ECO:0000256" key="7">
    <source>
        <dbReference type="ARBA" id="ARBA00022989"/>
    </source>
</evidence>
<evidence type="ECO:0000256" key="3">
    <source>
        <dbReference type="ARBA" id="ARBA00022475"/>
    </source>
</evidence>
<keyword evidence="3" id="KW-1003">Cell membrane</keyword>
<gene>
    <name evidence="13" type="ORF">SAMN05443545_11213</name>
</gene>
<feature type="domain" description="General secretion pathway GspH" evidence="12">
    <location>
        <begin position="64"/>
        <end position="175"/>
    </location>
</feature>
<evidence type="ECO:0000256" key="2">
    <source>
        <dbReference type="ARBA" id="ARBA00021549"/>
    </source>
</evidence>
<keyword evidence="4" id="KW-0488">Methylation</keyword>
<dbReference type="InterPro" id="IPR022346">
    <property type="entry name" value="T2SS_GspH"/>
</dbReference>
<evidence type="ECO:0000259" key="12">
    <source>
        <dbReference type="Pfam" id="PF12019"/>
    </source>
</evidence>
<sequence length="185" mass="20912">MTTHISLLPTTTQHHYHGTRFQQRGITLPELLIAITLIAMLASIVMPGYTQLTNHHEVNADTWRLSLALQEARHTAITSGTHVTLCPSLDKRHCIDDWTAPLILFNREDTKGQVKSTDDDIITSWQASHHQIRYRGFGSNRYIRFTPRGTTDNQNGTFIVCTADVAKRVIIYKSGRARIATTDEC</sequence>
<proteinExistence type="inferred from homology"/>
<dbReference type="SUPFAM" id="SSF54523">
    <property type="entry name" value="Pili subunits"/>
    <property type="match status" value="1"/>
</dbReference>
<evidence type="ECO:0000256" key="10">
    <source>
        <dbReference type="ARBA" id="ARBA00030775"/>
    </source>
</evidence>
<accession>A0A1H3HGV3</accession>
<keyword evidence="8 11" id="KW-0472">Membrane</keyword>
<dbReference type="RefSeq" id="WP_092572251.1">
    <property type="nucleotide sequence ID" value="NZ_BMXH01000013.1"/>
</dbReference>
<organism evidence="13 14">
    <name type="scientific">Aidingimonas halophila</name>
    <dbReference type="NCBI Taxonomy" id="574349"/>
    <lineage>
        <taxon>Bacteria</taxon>
        <taxon>Pseudomonadati</taxon>
        <taxon>Pseudomonadota</taxon>
        <taxon>Gammaproteobacteria</taxon>
        <taxon>Oceanospirillales</taxon>
        <taxon>Halomonadaceae</taxon>
        <taxon>Aidingimonas</taxon>
    </lineage>
</organism>
<reference evidence="13 14" key="1">
    <citation type="submission" date="2016-10" db="EMBL/GenBank/DDBJ databases">
        <authorList>
            <person name="de Groot N.N."/>
        </authorList>
    </citation>
    <scope>NUCLEOTIDE SEQUENCE [LARGE SCALE GENOMIC DNA]</scope>
    <source>
        <strain evidence="13 14">DSM 19219</strain>
    </source>
</reference>
<dbReference type="Proteomes" id="UP000198500">
    <property type="component" value="Unassembled WGS sequence"/>
</dbReference>
<evidence type="ECO:0000256" key="11">
    <source>
        <dbReference type="SAM" id="Phobius"/>
    </source>
</evidence>
<dbReference type="EMBL" id="FNNI01000012">
    <property type="protein sequence ID" value="SDY14786.1"/>
    <property type="molecule type" value="Genomic_DNA"/>
</dbReference>
<dbReference type="Gene3D" id="3.55.40.10">
    <property type="entry name" value="minor pseudopilin epsh domain"/>
    <property type="match status" value="1"/>
</dbReference>
<dbReference type="OrthoDB" id="6182870at2"/>
<evidence type="ECO:0000256" key="4">
    <source>
        <dbReference type="ARBA" id="ARBA00022481"/>
    </source>
</evidence>
<evidence type="ECO:0000256" key="9">
    <source>
        <dbReference type="ARBA" id="ARBA00025772"/>
    </source>
</evidence>
<evidence type="ECO:0000313" key="14">
    <source>
        <dbReference type="Proteomes" id="UP000198500"/>
    </source>
</evidence>
<evidence type="ECO:0000313" key="13">
    <source>
        <dbReference type="EMBL" id="SDY14786.1"/>
    </source>
</evidence>
<comment type="subcellular location">
    <subcellularLocation>
        <location evidence="1">Cell inner membrane</location>
        <topology evidence="1">Single-pass membrane protein</topology>
    </subcellularLocation>
</comment>
<keyword evidence="6 11" id="KW-0812">Transmembrane</keyword>